<name>A0A2T5GP51_9SPHN</name>
<comment type="caution">
    <text evidence="1">The sequence shown here is derived from an EMBL/GenBank/DDBJ whole genome shotgun (WGS) entry which is preliminary data.</text>
</comment>
<proteinExistence type="predicted"/>
<dbReference type="InterPro" id="IPR024078">
    <property type="entry name" value="LmbE-like_dom_sf"/>
</dbReference>
<dbReference type="AlphaFoldDB" id="A0A2T5GP51"/>
<dbReference type="Pfam" id="PF02585">
    <property type="entry name" value="PIG-L"/>
    <property type="match status" value="1"/>
</dbReference>
<dbReference type="EMBL" id="QAOG01000002">
    <property type="protein sequence ID" value="PTQ61114.1"/>
    <property type="molecule type" value="Genomic_DNA"/>
</dbReference>
<keyword evidence="2" id="KW-1185">Reference proteome</keyword>
<dbReference type="Proteomes" id="UP000244189">
    <property type="component" value="Unassembled WGS sequence"/>
</dbReference>
<organism evidence="1 2">
    <name type="scientific">Sphingomonas aurantiaca</name>
    <dbReference type="NCBI Taxonomy" id="185949"/>
    <lineage>
        <taxon>Bacteria</taxon>
        <taxon>Pseudomonadati</taxon>
        <taxon>Pseudomonadota</taxon>
        <taxon>Alphaproteobacteria</taxon>
        <taxon>Sphingomonadales</taxon>
        <taxon>Sphingomonadaceae</taxon>
        <taxon>Sphingomonas</taxon>
    </lineage>
</organism>
<gene>
    <name evidence="1" type="ORF">C8J26_1437</name>
</gene>
<sequence length="228" mass="24696">MVAIPRPLATSRFARARWLVLAPHADDETLGVGALVAQAAAAQRLAGVVYLTDGAGSHDAGGAWLARVRRREAALALRRLAGCDAPPPLFLDWPDAHPHQADSAAWHATMRRLAALIRARRVDAIAVTGADEPHCDHTACRTIAIAAIRAARRSVTPFDYRVWTDPAVPPARTMFRTQPMPVGQRRHALMAHRSQTGGAYGPGFRLARDAWRMPGDDILHLTGIADAR</sequence>
<dbReference type="RefSeq" id="WP_244185205.1">
    <property type="nucleotide sequence ID" value="NZ_QAOG01000002.1"/>
</dbReference>
<evidence type="ECO:0000313" key="2">
    <source>
        <dbReference type="Proteomes" id="UP000244189"/>
    </source>
</evidence>
<dbReference type="SUPFAM" id="SSF102588">
    <property type="entry name" value="LmbE-like"/>
    <property type="match status" value="1"/>
</dbReference>
<reference evidence="1 2" key="1">
    <citation type="submission" date="2018-04" db="EMBL/GenBank/DDBJ databases">
        <title>Genomic Encyclopedia of Type Strains, Phase III (KMG-III): the genomes of soil and plant-associated and newly described type strains.</title>
        <authorList>
            <person name="Whitman W."/>
        </authorList>
    </citation>
    <scope>NUCLEOTIDE SEQUENCE [LARGE SCALE GENOMIC DNA]</scope>
    <source>
        <strain evidence="1 2">MA101b</strain>
    </source>
</reference>
<dbReference type="InterPro" id="IPR003737">
    <property type="entry name" value="GlcNAc_PI_deacetylase-related"/>
</dbReference>
<accession>A0A2T5GP51</accession>
<dbReference type="Gene3D" id="3.40.50.10320">
    <property type="entry name" value="LmbE-like"/>
    <property type="match status" value="1"/>
</dbReference>
<evidence type="ECO:0000313" key="1">
    <source>
        <dbReference type="EMBL" id="PTQ61114.1"/>
    </source>
</evidence>
<protein>
    <submittedName>
        <fullName evidence="1">LmbE family N-acetylglucosaminyl deacetylase</fullName>
    </submittedName>
</protein>